<feature type="region of interest" description="Disordered" evidence="2">
    <location>
        <begin position="121"/>
        <end position="318"/>
    </location>
</feature>
<dbReference type="Pfam" id="PF15402">
    <property type="entry name" value="MELT_2"/>
    <property type="match status" value="8"/>
</dbReference>
<feature type="region of interest" description="Disordered" evidence="2">
    <location>
        <begin position="375"/>
        <end position="395"/>
    </location>
</feature>
<evidence type="ECO:0000256" key="2">
    <source>
        <dbReference type="SAM" id="MobiDB-lite"/>
    </source>
</evidence>
<feature type="region of interest" description="Disordered" evidence="2">
    <location>
        <begin position="701"/>
        <end position="831"/>
    </location>
</feature>
<comment type="caution">
    <text evidence="4">The sequence shown here is derived from an EMBL/GenBank/DDBJ whole genome shotgun (WGS) entry which is preliminary data.</text>
</comment>
<dbReference type="InterPro" id="IPR040850">
    <property type="entry name" value="Knl1_RWD_C"/>
</dbReference>
<gene>
    <name evidence="4" type="ORF">AAFC00_002146</name>
</gene>
<feature type="region of interest" description="Disordered" evidence="2">
    <location>
        <begin position="523"/>
        <end position="558"/>
    </location>
</feature>
<dbReference type="Proteomes" id="UP001562354">
    <property type="component" value="Unassembled WGS sequence"/>
</dbReference>
<organism evidence="4 5">
    <name type="scientific">Neodothiora populina</name>
    <dbReference type="NCBI Taxonomy" id="2781224"/>
    <lineage>
        <taxon>Eukaryota</taxon>
        <taxon>Fungi</taxon>
        <taxon>Dikarya</taxon>
        <taxon>Ascomycota</taxon>
        <taxon>Pezizomycotina</taxon>
        <taxon>Dothideomycetes</taxon>
        <taxon>Dothideomycetidae</taxon>
        <taxon>Dothideales</taxon>
        <taxon>Dothioraceae</taxon>
        <taxon>Neodothiora</taxon>
    </lineage>
</organism>
<accession>A0ABR3PGI2</accession>
<dbReference type="InterPro" id="IPR033338">
    <property type="entry name" value="Spc105/Spc7"/>
</dbReference>
<feature type="region of interest" description="Disordered" evidence="2">
    <location>
        <begin position="891"/>
        <end position="949"/>
    </location>
</feature>
<feature type="compositionally biased region" description="Polar residues" evidence="2">
    <location>
        <begin position="924"/>
        <end position="949"/>
    </location>
</feature>
<dbReference type="EMBL" id="JBFMKM010000007">
    <property type="protein sequence ID" value="KAL1305229.1"/>
    <property type="molecule type" value="Genomic_DNA"/>
</dbReference>
<dbReference type="InterPro" id="IPR013253">
    <property type="entry name" value="Spc7_domain"/>
</dbReference>
<dbReference type="PANTHER" id="PTHR28260">
    <property type="entry name" value="SPINDLE POLE BODY COMPONENT SPC105"/>
    <property type="match status" value="1"/>
</dbReference>
<evidence type="ECO:0000256" key="1">
    <source>
        <dbReference type="SAM" id="Coils"/>
    </source>
</evidence>
<feature type="compositionally biased region" description="Low complexity" evidence="2">
    <location>
        <begin position="911"/>
        <end position="923"/>
    </location>
</feature>
<name>A0ABR3PGI2_9PEZI</name>
<evidence type="ECO:0000259" key="3">
    <source>
        <dbReference type="SMART" id="SM00787"/>
    </source>
</evidence>
<proteinExistence type="predicted"/>
<feature type="compositionally biased region" description="Low complexity" evidence="2">
    <location>
        <begin position="710"/>
        <end position="727"/>
    </location>
</feature>
<dbReference type="SMART" id="SM01315">
    <property type="entry name" value="Spc7_N"/>
    <property type="match status" value="1"/>
</dbReference>
<feature type="region of interest" description="Disordered" evidence="2">
    <location>
        <begin position="653"/>
        <end position="682"/>
    </location>
</feature>
<feature type="compositionally biased region" description="Low complexity" evidence="2">
    <location>
        <begin position="265"/>
        <end position="290"/>
    </location>
</feature>
<dbReference type="Pfam" id="PF08317">
    <property type="entry name" value="Spc7"/>
    <property type="match status" value="1"/>
</dbReference>
<feature type="compositionally biased region" description="Low complexity" evidence="2">
    <location>
        <begin position="207"/>
        <end position="220"/>
    </location>
</feature>
<feature type="compositionally biased region" description="Acidic residues" evidence="2">
    <location>
        <begin position="221"/>
        <end position="246"/>
    </location>
</feature>
<keyword evidence="5" id="KW-1185">Reference proteome</keyword>
<feature type="region of interest" description="Disordered" evidence="2">
    <location>
        <begin position="578"/>
        <end position="601"/>
    </location>
</feature>
<feature type="coiled-coil region" evidence="1">
    <location>
        <begin position="1259"/>
        <end position="1318"/>
    </location>
</feature>
<protein>
    <recommendedName>
        <fullName evidence="3">Spc7 kinetochore protein domain-containing protein</fullName>
    </recommendedName>
</protein>
<feature type="compositionally biased region" description="Low complexity" evidence="2">
    <location>
        <begin position="121"/>
        <end position="145"/>
    </location>
</feature>
<feature type="region of interest" description="Disordered" evidence="2">
    <location>
        <begin position="1"/>
        <end position="98"/>
    </location>
</feature>
<dbReference type="GeneID" id="95975848"/>
<feature type="region of interest" description="Disordered" evidence="2">
    <location>
        <begin position="971"/>
        <end position="999"/>
    </location>
</feature>
<feature type="compositionally biased region" description="Basic residues" evidence="2">
    <location>
        <begin position="581"/>
        <end position="592"/>
    </location>
</feature>
<dbReference type="PANTHER" id="PTHR28260:SF1">
    <property type="entry name" value="SPINDLE POLE BODY COMPONENT SPC105"/>
    <property type="match status" value="1"/>
</dbReference>
<evidence type="ECO:0000313" key="5">
    <source>
        <dbReference type="Proteomes" id="UP001562354"/>
    </source>
</evidence>
<reference evidence="4 5" key="1">
    <citation type="submission" date="2024-07" db="EMBL/GenBank/DDBJ databases">
        <title>Draft sequence of the Neodothiora populina.</title>
        <authorList>
            <person name="Drown D.D."/>
            <person name="Schuette U.S."/>
            <person name="Buechlein A.B."/>
            <person name="Rusch D.R."/>
            <person name="Winton L.W."/>
            <person name="Adams G.A."/>
        </authorList>
    </citation>
    <scope>NUCLEOTIDE SEQUENCE [LARGE SCALE GENOMIC DNA]</scope>
    <source>
        <strain evidence="4 5">CPC 39397</strain>
    </source>
</reference>
<keyword evidence="1" id="KW-0175">Coiled coil</keyword>
<dbReference type="Pfam" id="PF18210">
    <property type="entry name" value="Knl1_RWD_C"/>
    <property type="match status" value="1"/>
</dbReference>
<feature type="domain" description="Spc7 kinetochore protein" evidence="3">
    <location>
        <begin position="1073"/>
        <end position="1390"/>
    </location>
</feature>
<sequence length="1578" mass="172125">MEDKENMSPVRSTFDLSPLKMPAANKSTSPPKASKKSKARSRSIGPEELEATRRTSPVKGRRRSAVTQVIQLPPKGILPSRDEELKRKEARRKSLANRRVSFAPEATLHTWDVIEYMRDATTSSLASSEHSRRASSASNASAFSAMTPDGHSWEQASDPPSTPPEQADDDEDLPASPEHQRDAHQKKHRRSSVIPPMNFNNPEDEFSSSPVSGSSIIDGSSEVEGDDAEDGEEDEDDGEYDSDLDGESTGMSLDDDDDDDDNTNHDNNNTVQSLQSADTDSTDSSLTQRLRQASEMAGTRGIDYDERAGEYYDDEEDVDENGDMSMEMVTQEVDHQFKPWAQQNYGPPPMAKNIIAVQDQENINPFSPAFRNAYSHRKPQGVPSTVGQDTEPDTNDMSMDFTRSLGRILSTNNTDYQDSPRPTELGDNDMTMDMDMTCAVGGILPNPQQQPGRLQQIDADASDDDVSMDMTRAVGGILSPPKAHEPTQSFDDQTMEFTQAIGKIIQNTTDKSPETQKILKRRLSTIEDETSSASATAHPQRRTVAQVSAKRRRSSAQRLSLGDATMDFTVAIGGIQAKASPAKRRTSLRSRRSSAMSSTHDDQTMEFTTAIGGIHRSDAASTTEQETPGKGNENMSMDFTAVVGGINVQNLATEVSRPTTPKDGLSPAKTEVPTTPNRDGHFREAEDQSAKKLLTPIFENQLHGSAVKDSAGSRTSSARKSAASPRKSPAKGRQSPASHRKNNQSPRKSLRLASKTPDREDSFAASISEATSRSPASALRSSDAGKAEHSRKSPLATYTAASDVASLTPEAPPTTLPAEELTQSFSPPSEQKTLVAHAEEIVYPTLPNAGQAVSTVSHHSHTVSEAGSPLRAALGSPAEVDMDVLRSASPVVQQQLERSPIETPATPSEPAPQVTQQAAVAQQSSPDTNSMTPQQSRNSPAQQLASPQAMQSIPRIPAANLDVAPASPATAMMTPQQAPEPDSIVLTPQGVSADRSRTFTNSMRLLSTPRKDTGTTPLRRLRGMTPMKSPVKRAVSPRKGLTPKSKTPQLMPQAAVADLGQQVARELFAVSSTNKEAPKVKLNEFLDMAGIKFMDLALPTKRRFTIAPTPSREASGNEDEGKHGDDIELESAAVAGACTMPMLDLFQHSCRELKRYISEGKSFVKTLEKDVYAESPPLISAYVNGDAQRKAELDVHMRSIKTNARFGSKEIWYDWRGKLLDGLEEGLKGIKTGLTNDERVLSERNELLDSLLPNLLAQHEKLSTEAGELEDAAAATSREDKVELGASRERLVSLKDDIEERKRMLATLQEQLREQDDLIEGYTDGQTECLAAIREAERVKESCRGWTIDEVADLKASVAKLEAASGWFITSASSSTLTMTYRSTIALYFDSGAFLIPGSNKQPYKLENQPISLTYVGGSDTAALPTETRFFLQLMRAQLQCLEQRSTSIKALLHFVSTGWDVTNKITDAIRRLRVEHPVSVAILSDERLGVQVDVLLPKVQTKVRLSFEVSAAIVTFDDGGFEVGTHIGVQGKVVYGEQYNEHNMQGFLARRCGERGDGWEGAVRELRVRLIATGRKS</sequence>
<dbReference type="SMART" id="SM00787">
    <property type="entry name" value="Spc7"/>
    <property type="match status" value="1"/>
</dbReference>
<feature type="region of interest" description="Disordered" evidence="2">
    <location>
        <begin position="1028"/>
        <end position="1048"/>
    </location>
</feature>
<dbReference type="RefSeq" id="XP_069201502.1">
    <property type="nucleotide sequence ID" value="XM_069341428.1"/>
</dbReference>
<evidence type="ECO:0000313" key="4">
    <source>
        <dbReference type="EMBL" id="KAL1305229.1"/>
    </source>
</evidence>